<proteinExistence type="inferred from homology"/>
<comment type="pathway">
    <text evidence="2 6">Cofactor biosynthesis; tetrahydrofolate biosynthesis; 2-amino-4-hydroxy-6-hydroxymethyl-7,8-dihydropteridine diphosphate from 7,8-dihydroneopterin triphosphate: step 3/4.</text>
</comment>
<keyword evidence="4 6" id="KW-0289">Folate biosynthesis</keyword>
<dbReference type="NCBIfam" id="TIGR00525">
    <property type="entry name" value="folB"/>
    <property type="match status" value="1"/>
</dbReference>
<keyword evidence="5 6" id="KW-0456">Lyase</keyword>
<dbReference type="NCBIfam" id="TIGR00526">
    <property type="entry name" value="folB_dom"/>
    <property type="match status" value="1"/>
</dbReference>
<evidence type="ECO:0000256" key="1">
    <source>
        <dbReference type="ARBA" id="ARBA00001353"/>
    </source>
</evidence>
<gene>
    <name evidence="8" type="primary">folB</name>
    <name evidence="8" type="ORF">FE840_014805</name>
</gene>
<dbReference type="EC" id="4.1.2.25" evidence="6"/>
<dbReference type="Pfam" id="PF02152">
    <property type="entry name" value="FolB"/>
    <property type="match status" value="1"/>
</dbReference>
<dbReference type="EMBL" id="CP058350">
    <property type="protein sequence ID" value="QLF70707.1"/>
    <property type="molecule type" value="Genomic_DNA"/>
</dbReference>
<comment type="function">
    <text evidence="6">Catalyzes the conversion of 7,8-dihydroneopterin to 6-hydroxymethyl-7,8-dihydropterin.</text>
</comment>
<evidence type="ECO:0000256" key="4">
    <source>
        <dbReference type="ARBA" id="ARBA00022909"/>
    </source>
</evidence>
<dbReference type="RefSeq" id="WP_138286261.1">
    <property type="nucleotide sequence ID" value="NZ_CP058350.1"/>
</dbReference>
<dbReference type="GO" id="GO:0004150">
    <property type="term" value="F:dihydroneopterin aldolase activity"/>
    <property type="evidence" value="ECO:0007669"/>
    <property type="project" value="UniProtKB-EC"/>
</dbReference>
<dbReference type="PANTHER" id="PTHR42844:SF1">
    <property type="entry name" value="DIHYDRONEOPTERIN ALDOLASE 1-RELATED"/>
    <property type="match status" value="1"/>
</dbReference>
<name>A0ABX6QQJ3_9HYPH</name>
<accession>A0ABX6QQJ3</accession>
<sequence length="122" mass="13810">MTSTYTITLKNCSFFAYHGFYPEEGVLGQRFYVDAEFDVAAAVAAERDELEGTVDYGLAFKVIEETVLKEKRRLIEALALTISKALLSRFPEITRVKINVRKPSAPIQGVLDYVEVTVEDRR</sequence>
<keyword evidence="9" id="KW-1185">Reference proteome</keyword>
<evidence type="ECO:0000256" key="6">
    <source>
        <dbReference type="RuleBase" id="RU362079"/>
    </source>
</evidence>
<evidence type="ECO:0000256" key="3">
    <source>
        <dbReference type="ARBA" id="ARBA00005708"/>
    </source>
</evidence>
<dbReference type="SUPFAM" id="SSF55620">
    <property type="entry name" value="Tetrahydrobiopterin biosynthesis enzymes-like"/>
    <property type="match status" value="1"/>
</dbReference>
<evidence type="ECO:0000313" key="9">
    <source>
        <dbReference type="Proteomes" id="UP000308530"/>
    </source>
</evidence>
<dbReference type="InterPro" id="IPR006156">
    <property type="entry name" value="Dihydroneopterin_aldolase"/>
</dbReference>
<dbReference type="SMART" id="SM00905">
    <property type="entry name" value="FolB"/>
    <property type="match status" value="1"/>
</dbReference>
<protein>
    <recommendedName>
        <fullName evidence="6">7,8-dihydroneopterin aldolase</fullName>
        <ecNumber evidence="6">4.1.2.25</ecNumber>
    </recommendedName>
</protein>
<evidence type="ECO:0000313" key="8">
    <source>
        <dbReference type="EMBL" id="QLF70707.1"/>
    </source>
</evidence>
<feature type="domain" description="Dihydroneopterin aldolase/epimerase" evidence="7">
    <location>
        <begin position="7"/>
        <end position="120"/>
    </location>
</feature>
<evidence type="ECO:0000256" key="5">
    <source>
        <dbReference type="ARBA" id="ARBA00023239"/>
    </source>
</evidence>
<comment type="catalytic activity">
    <reaction evidence="1 6">
        <text>7,8-dihydroneopterin = 6-hydroxymethyl-7,8-dihydropterin + glycolaldehyde</text>
        <dbReference type="Rhea" id="RHEA:10540"/>
        <dbReference type="ChEBI" id="CHEBI:17001"/>
        <dbReference type="ChEBI" id="CHEBI:17071"/>
        <dbReference type="ChEBI" id="CHEBI:44841"/>
        <dbReference type="EC" id="4.1.2.25"/>
    </reaction>
</comment>
<dbReference type="Proteomes" id="UP000308530">
    <property type="component" value="Chromosome"/>
</dbReference>
<comment type="similarity">
    <text evidence="3 6">Belongs to the DHNA family.</text>
</comment>
<dbReference type="Gene3D" id="3.30.1130.10">
    <property type="match status" value="1"/>
</dbReference>
<evidence type="ECO:0000259" key="7">
    <source>
        <dbReference type="SMART" id="SM00905"/>
    </source>
</evidence>
<reference evidence="8 9" key="1">
    <citation type="submission" date="2020-06" db="EMBL/GenBank/DDBJ databases">
        <title>Genome sequence of Rhizobium sp strain ADMK78.</title>
        <authorList>
            <person name="Rahi P."/>
        </authorList>
    </citation>
    <scope>NUCLEOTIDE SEQUENCE [LARGE SCALE GENOMIC DNA]</scope>
    <source>
        <strain evidence="8 9">ADMK78</strain>
    </source>
</reference>
<dbReference type="CDD" id="cd00534">
    <property type="entry name" value="DHNA_DHNTPE"/>
    <property type="match status" value="1"/>
</dbReference>
<dbReference type="InterPro" id="IPR006157">
    <property type="entry name" value="FolB_dom"/>
</dbReference>
<dbReference type="PANTHER" id="PTHR42844">
    <property type="entry name" value="DIHYDRONEOPTERIN ALDOLASE 1-RELATED"/>
    <property type="match status" value="1"/>
</dbReference>
<dbReference type="InterPro" id="IPR043133">
    <property type="entry name" value="GTP-CH-I_C/QueF"/>
</dbReference>
<evidence type="ECO:0000256" key="2">
    <source>
        <dbReference type="ARBA" id="ARBA00005013"/>
    </source>
</evidence>
<organism evidence="8 9">
    <name type="scientific">Peteryoungia desertarenae</name>
    <dbReference type="NCBI Taxonomy" id="1813451"/>
    <lineage>
        <taxon>Bacteria</taxon>
        <taxon>Pseudomonadati</taxon>
        <taxon>Pseudomonadota</taxon>
        <taxon>Alphaproteobacteria</taxon>
        <taxon>Hyphomicrobiales</taxon>
        <taxon>Rhizobiaceae</taxon>
        <taxon>Peteryoungia</taxon>
    </lineage>
</organism>